<dbReference type="NCBIfam" id="TIGR03725">
    <property type="entry name" value="T6A_YeaZ"/>
    <property type="match status" value="1"/>
</dbReference>
<dbReference type="Gene3D" id="3.30.420.200">
    <property type="match status" value="1"/>
</dbReference>
<dbReference type="EMBL" id="CP006682">
    <property type="protein sequence ID" value="AHB35996.1"/>
    <property type="molecule type" value="Genomic_DNA"/>
</dbReference>
<evidence type="ECO:0000313" key="3">
    <source>
        <dbReference type="Proteomes" id="UP000018550"/>
    </source>
</evidence>
<dbReference type="OrthoDB" id="9784166at2"/>
<protein>
    <submittedName>
        <fullName evidence="2">Glycoprotease</fullName>
    </submittedName>
</protein>
<gene>
    <name evidence="2" type="ORF">SAPIS_v1c01500</name>
</gene>
<dbReference type="GO" id="GO:0002949">
    <property type="term" value="P:tRNA threonylcarbamoyladenosine modification"/>
    <property type="evidence" value="ECO:0007669"/>
    <property type="project" value="InterPro"/>
</dbReference>
<dbReference type="RefSeq" id="WP_023788930.1">
    <property type="nucleotide sequence ID" value="NC_022998.1"/>
</dbReference>
<dbReference type="Proteomes" id="UP000018550">
    <property type="component" value="Chromosome"/>
</dbReference>
<dbReference type="Gene3D" id="3.30.420.40">
    <property type="match status" value="1"/>
</dbReference>
<proteinExistence type="predicted"/>
<keyword evidence="3" id="KW-1185">Reference proteome</keyword>
<evidence type="ECO:0000313" key="2">
    <source>
        <dbReference type="EMBL" id="AHB35996.1"/>
    </source>
</evidence>
<dbReference type="InterPro" id="IPR022496">
    <property type="entry name" value="T6A_TsaB"/>
</dbReference>
<sequence>MNLFMDTSNNTLILILEQENKIVDSLYLQNQNKISDIALEELQKILQKNGLNLKDITNIYLTKGPGSYTGVRVAVTIAKTLKTINNSFKVYLISSLFFQAGLDSVVSILDAKGGKVYIGIYDNGICIIQDQLIPLEILEDFIENFQKFVIKKDYLDLDYVSSYLKLKHLFEEATDVEQIEPLYIKSFI</sequence>
<dbReference type="InterPro" id="IPR000905">
    <property type="entry name" value="Gcp-like_dom"/>
</dbReference>
<feature type="domain" description="Gcp-like" evidence="1">
    <location>
        <begin position="37"/>
        <end position="121"/>
    </location>
</feature>
<dbReference type="STRING" id="1276258.SAPIS_v1c01500"/>
<dbReference type="KEGG" id="sapi:SAPIS_v1c01500"/>
<dbReference type="eggNOG" id="COG1214">
    <property type="taxonomic scope" value="Bacteria"/>
</dbReference>
<dbReference type="HOGENOM" id="CLU_064886_0_2_14"/>
<organism evidence="2 3">
    <name type="scientific">Spiroplasma apis B31</name>
    <dbReference type="NCBI Taxonomy" id="1276258"/>
    <lineage>
        <taxon>Bacteria</taxon>
        <taxon>Bacillati</taxon>
        <taxon>Mycoplasmatota</taxon>
        <taxon>Mollicutes</taxon>
        <taxon>Entomoplasmatales</taxon>
        <taxon>Spiroplasmataceae</taxon>
        <taxon>Spiroplasma</taxon>
    </lineage>
</organism>
<dbReference type="GO" id="GO:0008233">
    <property type="term" value="F:peptidase activity"/>
    <property type="evidence" value="ECO:0007669"/>
    <property type="project" value="UniProtKB-KW"/>
</dbReference>
<accession>V5RIU2</accession>
<dbReference type="AlphaFoldDB" id="V5RIU2"/>
<dbReference type="GO" id="GO:0006508">
    <property type="term" value="P:proteolysis"/>
    <property type="evidence" value="ECO:0007669"/>
    <property type="project" value="UniProtKB-KW"/>
</dbReference>
<dbReference type="Pfam" id="PF00814">
    <property type="entry name" value="TsaD"/>
    <property type="match status" value="1"/>
</dbReference>
<keyword evidence="2" id="KW-0645">Protease</keyword>
<reference evidence="2 3" key="1">
    <citation type="journal article" date="2014" name="Genome Announc.">
        <title>Complete Genome Sequence of Spiroplasma apis B31T (ATCC 33834), a Bacterium Associated with May Disease of Honeybees (Apis mellifera).</title>
        <authorList>
            <person name="Ku C."/>
            <person name="Lo W.S."/>
            <person name="Chen L.L."/>
            <person name="Kuo C.H."/>
        </authorList>
    </citation>
    <scope>NUCLEOTIDE SEQUENCE [LARGE SCALE GENOMIC DNA]</scope>
    <source>
        <strain evidence="2">B31</strain>
    </source>
</reference>
<dbReference type="PATRIC" id="fig|1276258.3.peg.145"/>
<keyword evidence="2" id="KW-0378">Hydrolase</keyword>
<dbReference type="SUPFAM" id="SSF53067">
    <property type="entry name" value="Actin-like ATPase domain"/>
    <property type="match status" value="1"/>
</dbReference>
<dbReference type="InterPro" id="IPR043129">
    <property type="entry name" value="ATPase_NBD"/>
</dbReference>
<evidence type="ECO:0000259" key="1">
    <source>
        <dbReference type="Pfam" id="PF00814"/>
    </source>
</evidence>
<name>V5RIU2_SPIAP</name>